<sequence>MYYLNTLYYVFSNSRGGYDDGGKYGARVNCIHATDLRDRVLTAAALPTTVHGQKFAGNSNVIGQAASRRPRPAASRGTPHAGEVNKWKRYLIDGQDLFAHYTHIIS</sequence>
<proteinExistence type="predicted"/>
<dbReference type="EMBL" id="GGMR01013454">
    <property type="protein sequence ID" value="MBY26073.1"/>
    <property type="molecule type" value="Transcribed_RNA"/>
</dbReference>
<dbReference type="AlphaFoldDB" id="A0A2S2P9D5"/>
<organism evidence="1">
    <name type="scientific">Schizaphis graminum</name>
    <name type="common">Green bug aphid</name>
    <dbReference type="NCBI Taxonomy" id="13262"/>
    <lineage>
        <taxon>Eukaryota</taxon>
        <taxon>Metazoa</taxon>
        <taxon>Ecdysozoa</taxon>
        <taxon>Arthropoda</taxon>
        <taxon>Hexapoda</taxon>
        <taxon>Insecta</taxon>
        <taxon>Pterygota</taxon>
        <taxon>Neoptera</taxon>
        <taxon>Paraneoptera</taxon>
        <taxon>Hemiptera</taxon>
        <taxon>Sternorrhyncha</taxon>
        <taxon>Aphidomorpha</taxon>
        <taxon>Aphidoidea</taxon>
        <taxon>Aphididae</taxon>
        <taxon>Aphidini</taxon>
        <taxon>Schizaphis</taxon>
    </lineage>
</organism>
<accession>A0A2S2P9D5</accession>
<gene>
    <name evidence="1" type="ORF">g.126170</name>
</gene>
<reference evidence="1" key="1">
    <citation type="submission" date="2018-04" db="EMBL/GenBank/DDBJ databases">
        <title>Transcriptome of Schizaphis graminum biotype I.</title>
        <authorList>
            <person name="Scully E.D."/>
            <person name="Geib S.M."/>
            <person name="Palmer N.A."/>
            <person name="Koch K."/>
            <person name="Bradshaw J."/>
            <person name="Heng-Moss T."/>
            <person name="Sarath G."/>
        </authorList>
    </citation>
    <scope>NUCLEOTIDE SEQUENCE</scope>
</reference>
<name>A0A2S2P9D5_SCHGA</name>
<protein>
    <submittedName>
        <fullName evidence="1">Uncharacterized protein</fullName>
    </submittedName>
</protein>
<evidence type="ECO:0000313" key="1">
    <source>
        <dbReference type="EMBL" id="MBY26073.1"/>
    </source>
</evidence>